<name>A0A5N3R836_9VIBR</name>
<dbReference type="Pfam" id="PF03886">
    <property type="entry name" value="ABC_trans_aux"/>
    <property type="match status" value="1"/>
</dbReference>
<dbReference type="EMBL" id="VWSE01000003">
    <property type="protein sequence ID" value="KAB0290001.1"/>
    <property type="molecule type" value="Genomic_DNA"/>
</dbReference>
<comment type="caution">
    <text evidence="2">The sequence shown here is derived from an EMBL/GenBank/DDBJ whole genome shotgun (WGS) entry which is preliminary data.</text>
</comment>
<dbReference type="Gene3D" id="3.40.50.10610">
    <property type="entry name" value="ABC-type transport auxiliary lipoprotein component"/>
    <property type="match status" value="1"/>
</dbReference>
<organism evidence="2 3">
    <name type="scientific">Vibrio fortis</name>
    <dbReference type="NCBI Taxonomy" id="212667"/>
    <lineage>
        <taxon>Bacteria</taxon>
        <taxon>Pseudomonadati</taxon>
        <taxon>Pseudomonadota</taxon>
        <taxon>Gammaproteobacteria</taxon>
        <taxon>Vibrionales</taxon>
        <taxon>Vibrionaceae</taxon>
        <taxon>Vibrio</taxon>
    </lineage>
</organism>
<gene>
    <name evidence="2" type="ORF">F2P58_03450</name>
</gene>
<dbReference type="Proteomes" id="UP000326789">
    <property type="component" value="Unassembled WGS sequence"/>
</dbReference>
<dbReference type="PROSITE" id="PS51257">
    <property type="entry name" value="PROKAR_LIPOPROTEIN"/>
    <property type="match status" value="1"/>
</dbReference>
<evidence type="ECO:0000313" key="3">
    <source>
        <dbReference type="Proteomes" id="UP000326789"/>
    </source>
</evidence>
<accession>A0A5N3R836</accession>
<dbReference type="RefSeq" id="WP_150868880.1">
    <property type="nucleotide sequence ID" value="NZ_VWSE01000003.1"/>
</dbReference>
<protein>
    <recommendedName>
        <fullName evidence="1">ABC-type transport auxiliary lipoprotein component domain-containing protein</fullName>
    </recommendedName>
</protein>
<reference evidence="2 3" key="1">
    <citation type="submission" date="2019-09" db="EMBL/GenBank/DDBJ databases">
        <title>Whole genome sequence of Vibrio fortis.</title>
        <authorList>
            <person name="Das S.K."/>
        </authorList>
    </citation>
    <scope>NUCLEOTIDE SEQUENCE [LARGE SCALE GENOMIC DNA]</scope>
    <source>
        <strain evidence="2 3">AN60</strain>
    </source>
</reference>
<evidence type="ECO:0000313" key="2">
    <source>
        <dbReference type="EMBL" id="KAB0290001.1"/>
    </source>
</evidence>
<feature type="domain" description="ABC-type transport auxiliary lipoprotein component" evidence="1">
    <location>
        <begin position="44"/>
        <end position="162"/>
    </location>
</feature>
<proteinExistence type="predicted"/>
<dbReference type="InterPro" id="IPR005586">
    <property type="entry name" value="ABC_trans_aux"/>
</dbReference>
<evidence type="ECO:0000259" key="1">
    <source>
        <dbReference type="Pfam" id="PF03886"/>
    </source>
</evidence>
<dbReference type="SUPFAM" id="SSF159594">
    <property type="entry name" value="XCC0632-like"/>
    <property type="match status" value="1"/>
</dbReference>
<dbReference type="AlphaFoldDB" id="A0A5N3R836"/>
<sequence>MRKLFISLVISIGLFACSSPIDGTHAYLLPESTLDNPIFKVKTRVDLPDYLDTIGIAYRKSENELVSARKHVWAENLEGLLEERIDSSDALGESDKELIITFEQFNGSYTGNAEVKGTWVLSEQDVELARAEFESNTPLKESGYEALVEALGEGLDEVLADIQSQLNQSVHHQNH</sequence>